<evidence type="ECO:0000259" key="12">
    <source>
        <dbReference type="SMART" id="SM00986"/>
    </source>
</evidence>
<comment type="catalytic activity">
    <reaction evidence="1">
        <text>Hydrolyzes single-stranded DNA or mismatched double-stranded DNA and polynucleotides, releasing free uracil.</text>
        <dbReference type="EC" id="3.2.2.27"/>
    </reaction>
</comment>
<dbReference type="EC" id="3.2.2.27" evidence="3"/>
<dbReference type="GO" id="GO:0006281">
    <property type="term" value="P:DNA repair"/>
    <property type="evidence" value="ECO:0007669"/>
    <property type="project" value="UniProtKB-KW"/>
</dbReference>
<dbReference type="InterPro" id="IPR036895">
    <property type="entry name" value="Uracil-DNA_glycosylase-like_sf"/>
</dbReference>
<evidence type="ECO:0000256" key="1">
    <source>
        <dbReference type="ARBA" id="ARBA00001400"/>
    </source>
</evidence>
<name>A0A2T5RPJ8_9FIRM</name>
<dbReference type="OrthoDB" id="5290748at2"/>
<keyword evidence="5" id="KW-0004">4Fe-4S</keyword>
<proteinExistence type="inferred from homology"/>
<sequence>MLFDQQGNFKIQQLFTYPSDNYQNLKQEALKCHRCQLRKGANGVVMGEGSTDSKIMLIGEGPGANEDRLGRPFVGRAGKLMDKIFEAVNLKREDLYITNVIKCRPPGNRVPHQNEFKACVSILRAEIELIQPKVIVTLGSTATKYLLDPEESITKVRGKWFQRGDIYFLPTFHPAYLLRNEKKKKYSWYDFKLIKKAADRIKELSSSGKI</sequence>
<dbReference type="InterPro" id="IPR005273">
    <property type="entry name" value="Ura-DNA_glyco_family4"/>
</dbReference>
<dbReference type="GO" id="GO:0004844">
    <property type="term" value="F:uracil DNA N-glycosylase activity"/>
    <property type="evidence" value="ECO:0007669"/>
    <property type="project" value="UniProtKB-EC"/>
</dbReference>
<dbReference type="SUPFAM" id="SSF52141">
    <property type="entry name" value="Uracil-DNA glycosylase-like"/>
    <property type="match status" value="1"/>
</dbReference>
<gene>
    <name evidence="13" type="ORF">C8C76_10491</name>
</gene>
<feature type="domain" description="Uracil-DNA glycosylase-like" evidence="12">
    <location>
        <begin position="46"/>
        <end position="192"/>
    </location>
</feature>
<evidence type="ECO:0000313" key="14">
    <source>
        <dbReference type="Proteomes" id="UP000244089"/>
    </source>
</evidence>
<evidence type="ECO:0000256" key="7">
    <source>
        <dbReference type="ARBA" id="ARBA00022763"/>
    </source>
</evidence>
<reference evidence="13 14" key="1">
    <citation type="submission" date="2018-04" db="EMBL/GenBank/DDBJ databases">
        <title>Subsurface microbial communities from deep shales in Ohio and West Virginia, USA.</title>
        <authorList>
            <person name="Wrighton K."/>
        </authorList>
    </citation>
    <scope>NUCLEOTIDE SEQUENCE [LARGE SCALE GENOMIC DNA]</scope>
    <source>
        <strain evidence="13 14">WC1</strain>
    </source>
</reference>
<dbReference type="RefSeq" id="WP_108138453.1">
    <property type="nucleotide sequence ID" value="NZ_QAXS01000004.1"/>
</dbReference>
<dbReference type="InterPro" id="IPR005122">
    <property type="entry name" value="Uracil-DNA_glycosylase-like"/>
</dbReference>
<dbReference type="Proteomes" id="UP000244089">
    <property type="component" value="Unassembled WGS sequence"/>
</dbReference>
<evidence type="ECO:0000256" key="8">
    <source>
        <dbReference type="ARBA" id="ARBA00022801"/>
    </source>
</evidence>
<dbReference type="InterPro" id="IPR051536">
    <property type="entry name" value="UDG_Type-4/5"/>
</dbReference>
<dbReference type="Gene3D" id="3.40.470.10">
    <property type="entry name" value="Uracil-DNA glycosylase-like domain"/>
    <property type="match status" value="1"/>
</dbReference>
<keyword evidence="6" id="KW-0479">Metal-binding</keyword>
<dbReference type="AlphaFoldDB" id="A0A2T5RPJ8"/>
<dbReference type="SMART" id="SM00987">
    <property type="entry name" value="UreE_C"/>
    <property type="match status" value="1"/>
</dbReference>
<evidence type="ECO:0000256" key="10">
    <source>
        <dbReference type="ARBA" id="ARBA00023014"/>
    </source>
</evidence>
<keyword evidence="10" id="KW-0411">Iron-sulfur</keyword>
<dbReference type="Pfam" id="PF03167">
    <property type="entry name" value="UDG"/>
    <property type="match status" value="1"/>
</dbReference>
<evidence type="ECO:0000256" key="9">
    <source>
        <dbReference type="ARBA" id="ARBA00023004"/>
    </source>
</evidence>
<dbReference type="GO" id="GO:0046872">
    <property type="term" value="F:metal ion binding"/>
    <property type="evidence" value="ECO:0007669"/>
    <property type="project" value="UniProtKB-KW"/>
</dbReference>
<keyword evidence="11" id="KW-0234">DNA repair</keyword>
<dbReference type="CDD" id="cd10030">
    <property type="entry name" value="UDG-F4_TTUDGA_SPO1dp_like"/>
    <property type="match status" value="1"/>
</dbReference>
<keyword evidence="9" id="KW-0408">Iron</keyword>
<dbReference type="GO" id="GO:0051539">
    <property type="term" value="F:4 iron, 4 sulfur cluster binding"/>
    <property type="evidence" value="ECO:0007669"/>
    <property type="project" value="UniProtKB-KW"/>
</dbReference>
<dbReference type="NCBIfam" id="TIGR00758">
    <property type="entry name" value="UDG_fam4"/>
    <property type="match status" value="1"/>
</dbReference>
<evidence type="ECO:0000256" key="6">
    <source>
        <dbReference type="ARBA" id="ARBA00022723"/>
    </source>
</evidence>
<comment type="similarity">
    <text evidence="2">Belongs to the uracil-DNA glycosylase (UDG) superfamily. Type 4 (UDGa) family.</text>
</comment>
<organism evidence="13 14">
    <name type="scientific">Halanaerobium saccharolyticum</name>
    <dbReference type="NCBI Taxonomy" id="43595"/>
    <lineage>
        <taxon>Bacteria</taxon>
        <taxon>Bacillati</taxon>
        <taxon>Bacillota</taxon>
        <taxon>Clostridia</taxon>
        <taxon>Halanaerobiales</taxon>
        <taxon>Halanaerobiaceae</taxon>
        <taxon>Halanaerobium</taxon>
    </lineage>
</organism>
<evidence type="ECO:0000256" key="11">
    <source>
        <dbReference type="ARBA" id="ARBA00023204"/>
    </source>
</evidence>
<keyword evidence="8" id="KW-0378">Hydrolase</keyword>
<evidence type="ECO:0000256" key="2">
    <source>
        <dbReference type="ARBA" id="ARBA00006521"/>
    </source>
</evidence>
<evidence type="ECO:0000256" key="5">
    <source>
        <dbReference type="ARBA" id="ARBA00022485"/>
    </source>
</evidence>
<accession>A0A2T5RPJ8</accession>
<keyword evidence="7" id="KW-0227">DNA damage</keyword>
<dbReference type="SMART" id="SM00986">
    <property type="entry name" value="UDG"/>
    <property type="match status" value="1"/>
</dbReference>
<comment type="caution">
    <text evidence="13">The sequence shown here is derived from an EMBL/GenBank/DDBJ whole genome shotgun (WGS) entry which is preliminary data.</text>
</comment>
<evidence type="ECO:0000256" key="4">
    <source>
        <dbReference type="ARBA" id="ARBA00019403"/>
    </source>
</evidence>
<dbReference type="EMBL" id="QAXS01000004">
    <property type="protein sequence ID" value="PTW01737.1"/>
    <property type="molecule type" value="Genomic_DNA"/>
</dbReference>
<dbReference type="PANTHER" id="PTHR33693">
    <property type="entry name" value="TYPE-5 URACIL-DNA GLYCOSYLASE"/>
    <property type="match status" value="1"/>
</dbReference>
<evidence type="ECO:0000313" key="13">
    <source>
        <dbReference type="EMBL" id="PTW01737.1"/>
    </source>
</evidence>
<protein>
    <recommendedName>
        <fullName evidence="4">Type-4 uracil-DNA glycosylase</fullName>
        <ecNumber evidence="3">3.2.2.27</ecNumber>
    </recommendedName>
</protein>
<dbReference type="PANTHER" id="PTHR33693:SF1">
    <property type="entry name" value="TYPE-4 URACIL-DNA GLYCOSYLASE"/>
    <property type="match status" value="1"/>
</dbReference>
<evidence type="ECO:0000256" key="3">
    <source>
        <dbReference type="ARBA" id="ARBA00012030"/>
    </source>
</evidence>